<proteinExistence type="predicted"/>
<protein>
    <recommendedName>
        <fullName evidence="3">SGNH hydrolase-type esterase domain-containing protein</fullName>
    </recommendedName>
</protein>
<dbReference type="Gene3D" id="3.40.50.1110">
    <property type="entry name" value="SGNH hydrolase"/>
    <property type="match status" value="1"/>
</dbReference>
<name>A0A068NT83_FIMGI</name>
<keyword evidence="2" id="KW-1185">Reference proteome</keyword>
<dbReference type="SUPFAM" id="SSF52266">
    <property type="entry name" value="SGNH hydrolase"/>
    <property type="match status" value="1"/>
</dbReference>
<reference evidence="1 2" key="1">
    <citation type="journal article" date="2014" name="PLoS ONE">
        <title>The first complete genome sequence of the class fimbriimonadia in the phylum armatimonadetes.</title>
        <authorList>
            <person name="Hu Z.Y."/>
            <person name="Wang Y.Z."/>
            <person name="Im W.T."/>
            <person name="Wang S.Y."/>
            <person name="Zhao G.P."/>
            <person name="Zheng H.J."/>
            <person name="Quan Z.X."/>
        </authorList>
    </citation>
    <scope>NUCLEOTIDE SEQUENCE [LARGE SCALE GENOMIC DNA]</scope>
    <source>
        <strain evidence="1">Gsoil 348</strain>
    </source>
</reference>
<accession>A0A068NT83</accession>
<evidence type="ECO:0008006" key="3">
    <source>
        <dbReference type="Google" id="ProtNLM"/>
    </source>
</evidence>
<evidence type="ECO:0000313" key="1">
    <source>
        <dbReference type="EMBL" id="AIE86626.1"/>
    </source>
</evidence>
<dbReference type="OrthoDB" id="9761723at2"/>
<sequence length="302" mass="33617">MDRRVTQALLVAAVICPVYGLMAGKIDKAPREVTNFWVRKMRLSGVADVVFIGDSRVNRGISPAVAQEVLPGLRIENFGFSGQGVTQPYLDRARTVVDPNSKVRALVIGVTPRMFTAAAIKLSEYDKWAKMREVDYYLQDIGSGVNYFFTPEDPVKLFGRALSSSAPRYTQWFEPGGWMPATRSTFDTKSAEAEYRTHFARGGALPEAIDRLVAFVAHAKADGFKVFLFRPPISPQVRAIEDEMGQFDEAALRSRVEAAGAVWLPTRQGAYQTFDGHHLDRSAAETFTRDLATELKPYLSTR</sequence>
<gene>
    <name evidence="1" type="ORF">OP10G_3258</name>
</gene>
<dbReference type="Proteomes" id="UP000027982">
    <property type="component" value="Chromosome"/>
</dbReference>
<dbReference type="RefSeq" id="WP_025229427.1">
    <property type="nucleotide sequence ID" value="NZ_CP007139.1"/>
</dbReference>
<dbReference type="eggNOG" id="ENOG50347JI">
    <property type="taxonomic scope" value="Bacteria"/>
</dbReference>
<dbReference type="HOGENOM" id="CLU_849254_0_0_0"/>
<dbReference type="InterPro" id="IPR036514">
    <property type="entry name" value="SGNH_hydro_sf"/>
</dbReference>
<evidence type="ECO:0000313" key="2">
    <source>
        <dbReference type="Proteomes" id="UP000027982"/>
    </source>
</evidence>
<dbReference type="KEGG" id="fgi:OP10G_3258"/>
<dbReference type="EMBL" id="CP007139">
    <property type="protein sequence ID" value="AIE86626.1"/>
    <property type="molecule type" value="Genomic_DNA"/>
</dbReference>
<organism evidence="1 2">
    <name type="scientific">Fimbriimonas ginsengisoli Gsoil 348</name>
    <dbReference type="NCBI Taxonomy" id="661478"/>
    <lineage>
        <taxon>Bacteria</taxon>
        <taxon>Bacillati</taxon>
        <taxon>Armatimonadota</taxon>
        <taxon>Fimbriimonadia</taxon>
        <taxon>Fimbriimonadales</taxon>
        <taxon>Fimbriimonadaceae</taxon>
        <taxon>Fimbriimonas</taxon>
    </lineage>
</organism>
<dbReference type="AlphaFoldDB" id="A0A068NT83"/>